<evidence type="ECO:0000256" key="2">
    <source>
        <dbReference type="ARBA" id="ARBA00007424"/>
    </source>
</evidence>
<dbReference type="EC" id="2.5.1.78" evidence="3 7"/>
<comment type="caution">
    <text evidence="8">The sequence shown here is derived from an EMBL/GenBank/DDBJ whole genome shotgun (WGS) entry which is preliminary data.</text>
</comment>
<dbReference type="PANTHER" id="PTHR21058:SF0">
    <property type="entry name" value="6,7-DIMETHYL-8-RIBITYLLUMAZINE SYNTHASE"/>
    <property type="match status" value="1"/>
</dbReference>
<dbReference type="AlphaFoldDB" id="A0A2T2WRR8"/>
<sequence>MRFADIVAEHQGFLMTHPGQRWAVVVSRFNQRVTDRLLEGAVDTLVRHGAQAEAVDVFWTPGAFEIPSLVNHLLSNGKKYAAVIALGAIVRGETPHFDYIASSTTASLAELNRHSTTPVIFGVLTCDTMEQAEERSDGKAGNKGAEAALAAIEMADLYYRLRE</sequence>
<evidence type="ECO:0000313" key="8">
    <source>
        <dbReference type="EMBL" id="PSR24932.1"/>
    </source>
</evidence>
<dbReference type="GO" id="GO:0005829">
    <property type="term" value="C:cytosol"/>
    <property type="evidence" value="ECO:0007669"/>
    <property type="project" value="TreeGrafter"/>
</dbReference>
<dbReference type="InterPro" id="IPR036467">
    <property type="entry name" value="LS/RS_sf"/>
</dbReference>
<evidence type="ECO:0000256" key="4">
    <source>
        <dbReference type="ARBA" id="ARBA00022619"/>
    </source>
</evidence>
<evidence type="ECO:0000313" key="9">
    <source>
        <dbReference type="Proteomes" id="UP000242699"/>
    </source>
</evidence>
<proteinExistence type="inferred from homology"/>
<feature type="binding site" evidence="7">
    <location>
        <position position="29"/>
    </location>
    <ligand>
        <name>5-amino-6-(D-ribitylamino)uracil</name>
        <dbReference type="ChEBI" id="CHEBI:15934"/>
    </ligand>
</feature>
<comment type="function">
    <text evidence="7">Catalyzes the formation of 6,7-dimethyl-8-ribityllumazine by condensation of 5-amino-6-(D-ribitylamino)uracil with 3,4-dihydroxy-2-butanone 4-phosphate. This is the penultimate step in the biosynthesis of riboflavin.</text>
</comment>
<evidence type="ECO:0000256" key="7">
    <source>
        <dbReference type="HAMAP-Rule" id="MF_00178"/>
    </source>
</evidence>
<dbReference type="Proteomes" id="UP000242699">
    <property type="component" value="Unassembled WGS sequence"/>
</dbReference>
<protein>
    <recommendedName>
        <fullName evidence="3 7">6,7-dimethyl-8-ribityllumazine synthase</fullName>
        <shortName evidence="7">DMRL synthase</shortName>
        <shortName evidence="7">LS</shortName>
        <shortName evidence="7">Lumazine synthase</shortName>
        <ecNumber evidence="3 7">2.5.1.78</ecNumber>
    </recommendedName>
</protein>
<comment type="catalytic activity">
    <reaction evidence="6 7">
        <text>(2S)-2-hydroxy-3-oxobutyl phosphate + 5-amino-6-(D-ribitylamino)uracil = 6,7-dimethyl-8-(1-D-ribityl)lumazine + phosphate + 2 H2O + H(+)</text>
        <dbReference type="Rhea" id="RHEA:26152"/>
        <dbReference type="ChEBI" id="CHEBI:15377"/>
        <dbReference type="ChEBI" id="CHEBI:15378"/>
        <dbReference type="ChEBI" id="CHEBI:15934"/>
        <dbReference type="ChEBI" id="CHEBI:43474"/>
        <dbReference type="ChEBI" id="CHEBI:58201"/>
        <dbReference type="ChEBI" id="CHEBI:58830"/>
        <dbReference type="EC" id="2.5.1.78"/>
    </reaction>
</comment>
<evidence type="ECO:0000256" key="6">
    <source>
        <dbReference type="ARBA" id="ARBA00048785"/>
    </source>
</evidence>
<gene>
    <name evidence="7" type="primary">ribH</name>
    <name evidence="8" type="ORF">C7B43_17875</name>
</gene>
<dbReference type="GO" id="GO:0009349">
    <property type="term" value="C:riboflavin synthase complex"/>
    <property type="evidence" value="ECO:0007669"/>
    <property type="project" value="UniProtKB-UniRule"/>
</dbReference>
<dbReference type="CDD" id="cd09209">
    <property type="entry name" value="Lumazine_synthase-I"/>
    <property type="match status" value="1"/>
</dbReference>
<dbReference type="Gene3D" id="3.40.50.960">
    <property type="entry name" value="Lumazine/riboflavin synthase"/>
    <property type="match status" value="1"/>
</dbReference>
<dbReference type="PANTHER" id="PTHR21058">
    <property type="entry name" value="6,7-DIMETHYL-8-RIBITYLLUMAZINE SYNTHASE DMRL SYNTHASE LUMAZINE SYNTHASE"/>
    <property type="match status" value="1"/>
</dbReference>
<accession>A0A2T2WRR8</accession>
<comment type="similarity">
    <text evidence="2 7">Belongs to the DMRL synthase family.</text>
</comment>
<dbReference type="InterPro" id="IPR034964">
    <property type="entry name" value="LS"/>
</dbReference>
<keyword evidence="4 7" id="KW-0686">Riboflavin biosynthesis</keyword>
<dbReference type="EMBL" id="PXYT01000064">
    <property type="protein sequence ID" value="PSR24932.1"/>
    <property type="molecule type" value="Genomic_DNA"/>
</dbReference>
<feature type="binding site" evidence="7">
    <location>
        <begin position="93"/>
        <end position="94"/>
    </location>
    <ligand>
        <name>(2S)-2-hydroxy-3-oxobutyl phosphate</name>
        <dbReference type="ChEBI" id="CHEBI:58830"/>
    </ligand>
</feature>
<feature type="active site" description="Proton donor" evidence="7">
    <location>
        <position position="96"/>
    </location>
</feature>
<evidence type="ECO:0000256" key="1">
    <source>
        <dbReference type="ARBA" id="ARBA00004917"/>
    </source>
</evidence>
<evidence type="ECO:0000256" key="3">
    <source>
        <dbReference type="ARBA" id="ARBA00012664"/>
    </source>
</evidence>
<dbReference type="GO" id="GO:0009231">
    <property type="term" value="P:riboflavin biosynthetic process"/>
    <property type="evidence" value="ECO:0007669"/>
    <property type="project" value="UniProtKB-UniRule"/>
</dbReference>
<feature type="binding site" evidence="7">
    <location>
        <position position="135"/>
    </location>
    <ligand>
        <name>(2S)-2-hydroxy-3-oxobutyl phosphate</name>
        <dbReference type="ChEBI" id="CHEBI:58830"/>
    </ligand>
</feature>
<dbReference type="HAMAP" id="MF_00178">
    <property type="entry name" value="Lumazine_synth"/>
    <property type="match status" value="1"/>
</dbReference>
<dbReference type="InterPro" id="IPR002180">
    <property type="entry name" value="LS/RS"/>
</dbReference>
<comment type="pathway">
    <text evidence="1 7">Cofactor biosynthesis; riboflavin biosynthesis; riboflavin from 2-hydroxy-3-oxobutyl phosphate and 5-amino-6-(D-ribitylamino)uracil: step 1/2.</text>
</comment>
<keyword evidence="5 7" id="KW-0808">Transferase</keyword>
<name>A0A2T2WRR8_9FIRM</name>
<dbReference type="UniPathway" id="UPA00275">
    <property type="reaction ID" value="UER00404"/>
</dbReference>
<organism evidence="8 9">
    <name type="scientific">Sulfobacillus benefaciens</name>
    <dbReference type="NCBI Taxonomy" id="453960"/>
    <lineage>
        <taxon>Bacteria</taxon>
        <taxon>Bacillati</taxon>
        <taxon>Bacillota</taxon>
        <taxon>Clostridia</taxon>
        <taxon>Eubacteriales</taxon>
        <taxon>Clostridiales Family XVII. Incertae Sedis</taxon>
        <taxon>Sulfobacillus</taxon>
    </lineage>
</organism>
<dbReference type="NCBIfam" id="TIGR00114">
    <property type="entry name" value="lumazine-synth"/>
    <property type="match status" value="1"/>
</dbReference>
<reference evidence="8 9" key="1">
    <citation type="journal article" date="2014" name="BMC Genomics">
        <title>Comparison of environmental and isolate Sulfobacillus genomes reveals diverse carbon, sulfur, nitrogen, and hydrogen metabolisms.</title>
        <authorList>
            <person name="Justice N.B."/>
            <person name="Norman A."/>
            <person name="Brown C.T."/>
            <person name="Singh A."/>
            <person name="Thomas B.C."/>
            <person name="Banfield J.F."/>
        </authorList>
    </citation>
    <scope>NUCLEOTIDE SEQUENCE [LARGE SCALE GENOMIC DNA]</scope>
    <source>
        <strain evidence="8">AMDSBA1</strain>
    </source>
</reference>
<dbReference type="SUPFAM" id="SSF52121">
    <property type="entry name" value="Lumazine synthase"/>
    <property type="match status" value="1"/>
</dbReference>
<dbReference type="GO" id="GO:0000906">
    <property type="term" value="F:6,7-dimethyl-8-ribityllumazine synthase activity"/>
    <property type="evidence" value="ECO:0007669"/>
    <property type="project" value="UniProtKB-UniRule"/>
</dbReference>
<evidence type="ECO:0000256" key="5">
    <source>
        <dbReference type="ARBA" id="ARBA00022679"/>
    </source>
</evidence>
<feature type="binding site" evidence="7">
    <location>
        <begin position="88"/>
        <end position="90"/>
    </location>
    <ligand>
        <name>5-amino-6-(D-ribitylamino)uracil</name>
        <dbReference type="ChEBI" id="CHEBI:15934"/>
    </ligand>
</feature>
<dbReference type="Pfam" id="PF00885">
    <property type="entry name" value="DMRL_synthase"/>
    <property type="match status" value="1"/>
</dbReference>
<feature type="binding site" evidence="7">
    <location>
        <position position="121"/>
    </location>
    <ligand>
        <name>5-amino-6-(D-ribitylamino)uracil</name>
        <dbReference type="ChEBI" id="CHEBI:15934"/>
    </ligand>
</feature>
<feature type="binding site" evidence="7">
    <location>
        <begin position="63"/>
        <end position="65"/>
    </location>
    <ligand>
        <name>5-amino-6-(D-ribitylamino)uracil</name>
        <dbReference type="ChEBI" id="CHEBI:15934"/>
    </ligand>
</feature>